<keyword evidence="3 8" id="KW-0812">Transmembrane</keyword>
<dbReference type="EMBL" id="QDGB01000371">
    <property type="protein sequence ID" value="RQX11424.1"/>
    <property type="molecule type" value="Genomic_DNA"/>
</dbReference>
<dbReference type="GO" id="GO:1902600">
    <property type="term" value="P:proton transmembrane transport"/>
    <property type="evidence" value="ECO:0007669"/>
    <property type="project" value="InterPro"/>
</dbReference>
<feature type="transmembrane region" description="Helical" evidence="8">
    <location>
        <begin position="269"/>
        <end position="286"/>
    </location>
</feature>
<keyword evidence="6 8" id="KW-0472">Membrane</keyword>
<name>A0A3N9XE35_9ACTN</name>
<evidence type="ECO:0000256" key="8">
    <source>
        <dbReference type="SAM" id="Phobius"/>
    </source>
</evidence>
<comment type="subcellular location">
    <subcellularLocation>
        <location evidence="1">Membrane</location>
        <topology evidence="1">Multi-pass membrane protein</topology>
    </subcellularLocation>
</comment>
<dbReference type="InterPro" id="IPR006153">
    <property type="entry name" value="Cation/H_exchanger_TM"/>
</dbReference>
<evidence type="ECO:0000256" key="5">
    <source>
        <dbReference type="ARBA" id="ARBA00023065"/>
    </source>
</evidence>
<keyword evidence="5" id="KW-0406">Ion transport</keyword>
<dbReference type="RefSeq" id="WP_124822753.1">
    <property type="nucleotide sequence ID" value="NZ_CP108567.1"/>
</dbReference>
<evidence type="ECO:0000256" key="1">
    <source>
        <dbReference type="ARBA" id="ARBA00004141"/>
    </source>
</evidence>
<sequence>MSAPVMPLAGGQVAILLVQLAALLLLGLSLGRLAARFGLPPIVGELMAGVLLGPSLLGHAAPAIHDWLFPADAAQMHLLDAVAQVGVLLLVGVAGIELDTRTIRRRGTSALRISVGGLLIPIGFGILIGYLAPAVLVPDTTERPVFALFLAVAMCVTAIPVIAKTLADMKLIHRDVGQLIMTSGMVDDAVGWFLLSIVSAMATVGVRVGQVALSLLLLVAFVVAAIFVGRPLVRGAIRLAGRSAETGPTIVTAVVIVLVGAAITQSMHMEAVFGAFTAGILIGQAVRERRAVLAPLRTIVLTVLAPIFLASAGLRMDLGVLLDGDVALAAVVVLAAAILGKFAGAYLGARSSRLGHWESMAVGAGMNARGVVEIVVAMVGLRLGVLDIATFTIIALVAIVTSMMAPPLLRMAMSRVAHSADELLRKADHEEQWSTGPVVRPAETGAPPAA</sequence>
<evidence type="ECO:0000256" key="4">
    <source>
        <dbReference type="ARBA" id="ARBA00022989"/>
    </source>
</evidence>
<evidence type="ECO:0000256" key="3">
    <source>
        <dbReference type="ARBA" id="ARBA00022692"/>
    </source>
</evidence>
<dbReference type="Proteomes" id="UP000278981">
    <property type="component" value="Unassembled WGS sequence"/>
</dbReference>
<keyword evidence="2" id="KW-0813">Transport</keyword>
<feature type="region of interest" description="Disordered" evidence="7">
    <location>
        <begin position="430"/>
        <end position="450"/>
    </location>
</feature>
<feature type="transmembrane region" description="Helical" evidence="8">
    <location>
        <begin position="388"/>
        <end position="409"/>
    </location>
</feature>
<gene>
    <name evidence="11" type="ORF">DDE19_30800</name>
    <name evidence="10" type="ORF">IW248_000977</name>
</gene>
<dbReference type="Pfam" id="PF00999">
    <property type="entry name" value="Na_H_Exchanger"/>
    <property type="match status" value="1"/>
</dbReference>
<feature type="transmembrane region" description="Helical" evidence="8">
    <location>
        <begin position="184"/>
        <end position="206"/>
    </location>
</feature>
<feature type="transmembrane region" description="Helical" evidence="8">
    <location>
        <begin position="42"/>
        <end position="61"/>
    </location>
</feature>
<dbReference type="InterPro" id="IPR038770">
    <property type="entry name" value="Na+/solute_symporter_sf"/>
</dbReference>
<feature type="transmembrane region" description="Helical" evidence="8">
    <location>
        <begin position="81"/>
        <end position="98"/>
    </location>
</feature>
<dbReference type="Proteomes" id="UP000614915">
    <property type="component" value="Unassembled WGS sequence"/>
</dbReference>
<dbReference type="PANTHER" id="PTHR32468:SF0">
    <property type="entry name" value="K(+)_H(+) ANTIPORTER 1"/>
    <property type="match status" value="1"/>
</dbReference>
<keyword evidence="13" id="KW-1185">Reference proteome</keyword>
<evidence type="ECO:0000259" key="9">
    <source>
        <dbReference type="Pfam" id="PF00999"/>
    </source>
</evidence>
<reference evidence="11 12" key="1">
    <citation type="submission" date="2018-04" db="EMBL/GenBank/DDBJ databases">
        <title>Micromonosporas from Atacama Desert.</title>
        <authorList>
            <person name="Carro L."/>
            <person name="Klenk H.-P."/>
            <person name="Goodfellow M."/>
        </authorList>
    </citation>
    <scope>NUCLEOTIDE SEQUENCE [LARGE SCALE GENOMIC DNA]</scope>
    <source>
        <strain evidence="11 12">LB19</strain>
    </source>
</reference>
<evidence type="ECO:0000313" key="11">
    <source>
        <dbReference type="EMBL" id="RQX11424.1"/>
    </source>
</evidence>
<feature type="transmembrane region" description="Helical" evidence="8">
    <location>
        <begin position="326"/>
        <end position="349"/>
    </location>
</feature>
<comment type="caution">
    <text evidence="11">The sequence shown here is derived from an EMBL/GenBank/DDBJ whole genome shotgun (WGS) entry which is preliminary data.</text>
</comment>
<evidence type="ECO:0000256" key="6">
    <source>
        <dbReference type="ARBA" id="ARBA00023136"/>
    </source>
</evidence>
<evidence type="ECO:0000313" key="13">
    <source>
        <dbReference type="Proteomes" id="UP000614915"/>
    </source>
</evidence>
<protein>
    <submittedName>
        <fullName evidence="11">Cation/H(+) antiporter</fullName>
    </submittedName>
    <submittedName>
        <fullName evidence="10">Kef-type K+ transport system membrane component KefB</fullName>
    </submittedName>
</protein>
<feature type="transmembrane region" description="Helical" evidence="8">
    <location>
        <begin position="212"/>
        <end position="233"/>
    </location>
</feature>
<dbReference type="GO" id="GO:0015297">
    <property type="term" value="F:antiporter activity"/>
    <property type="evidence" value="ECO:0007669"/>
    <property type="project" value="InterPro"/>
</dbReference>
<feature type="transmembrane region" description="Helical" evidence="8">
    <location>
        <begin position="110"/>
        <end position="132"/>
    </location>
</feature>
<dbReference type="PANTHER" id="PTHR32468">
    <property type="entry name" value="CATION/H + ANTIPORTER"/>
    <property type="match status" value="1"/>
</dbReference>
<evidence type="ECO:0000256" key="2">
    <source>
        <dbReference type="ARBA" id="ARBA00022448"/>
    </source>
</evidence>
<dbReference type="EMBL" id="JADOTX010000001">
    <property type="protein sequence ID" value="MBG6064690.1"/>
    <property type="molecule type" value="Genomic_DNA"/>
</dbReference>
<accession>A0A3N9XE35</accession>
<evidence type="ECO:0000256" key="7">
    <source>
        <dbReference type="SAM" id="MobiDB-lite"/>
    </source>
</evidence>
<proteinExistence type="predicted"/>
<feature type="transmembrane region" description="Helical" evidence="8">
    <location>
        <begin position="12"/>
        <end position="30"/>
    </location>
</feature>
<dbReference type="GO" id="GO:0016020">
    <property type="term" value="C:membrane"/>
    <property type="evidence" value="ECO:0007669"/>
    <property type="project" value="UniProtKB-SubCell"/>
</dbReference>
<feature type="transmembrane region" description="Helical" evidence="8">
    <location>
        <begin position="298"/>
        <end position="314"/>
    </location>
</feature>
<keyword evidence="4 8" id="KW-1133">Transmembrane helix</keyword>
<dbReference type="InterPro" id="IPR050794">
    <property type="entry name" value="CPA2_transporter"/>
</dbReference>
<dbReference type="Gene3D" id="1.20.1530.20">
    <property type="match status" value="1"/>
</dbReference>
<feature type="transmembrane region" description="Helical" evidence="8">
    <location>
        <begin position="245"/>
        <end position="263"/>
    </location>
</feature>
<feature type="domain" description="Cation/H+ exchanger transmembrane" evidence="9">
    <location>
        <begin position="27"/>
        <end position="409"/>
    </location>
</feature>
<dbReference type="AlphaFoldDB" id="A0A3N9XE35"/>
<feature type="transmembrane region" description="Helical" evidence="8">
    <location>
        <begin position="144"/>
        <end position="163"/>
    </location>
</feature>
<evidence type="ECO:0000313" key="12">
    <source>
        <dbReference type="Proteomes" id="UP000278981"/>
    </source>
</evidence>
<reference evidence="10 13" key="2">
    <citation type="submission" date="2020-11" db="EMBL/GenBank/DDBJ databases">
        <title>Sequencing the genomes of 1000 actinobacteria strains.</title>
        <authorList>
            <person name="Klenk H.-P."/>
        </authorList>
    </citation>
    <scope>NUCLEOTIDE SEQUENCE [LARGE SCALE GENOMIC DNA]</scope>
    <source>
        <strain evidence="10 13">DSM 101692</strain>
    </source>
</reference>
<evidence type="ECO:0000313" key="10">
    <source>
        <dbReference type="EMBL" id="MBG6064690.1"/>
    </source>
</evidence>
<organism evidence="11 12">
    <name type="scientific">Micromonospora ureilytica</name>
    <dbReference type="NCBI Taxonomy" id="709868"/>
    <lineage>
        <taxon>Bacteria</taxon>
        <taxon>Bacillati</taxon>
        <taxon>Actinomycetota</taxon>
        <taxon>Actinomycetes</taxon>
        <taxon>Micromonosporales</taxon>
        <taxon>Micromonosporaceae</taxon>
        <taxon>Micromonospora</taxon>
    </lineage>
</organism>
<dbReference type="OrthoDB" id="9793589at2"/>